<feature type="signal peptide" evidence="1">
    <location>
        <begin position="1"/>
        <end position="30"/>
    </location>
</feature>
<reference evidence="2" key="1">
    <citation type="submission" date="2023-03" db="EMBL/GenBank/DDBJ databases">
        <title>Lomoglobus Profundus gen. nov., sp. nov., a novel member of the phylum Verrucomicrobia, isolated from deep-marine sediment of South China Sea.</title>
        <authorList>
            <person name="Ahmad T."/>
            <person name="Ishaq S.E."/>
            <person name="Wang F."/>
        </authorList>
    </citation>
    <scope>NUCLEOTIDE SEQUENCE</scope>
    <source>
        <strain evidence="2">LMO-M01</strain>
    </source>
</reference>
<organism evidence="2 3">
    <name type="scientific">Synoicihabitans lomoniglobus</name>
    <dbReference type="NCBI Taxonomy" id="2909285"/>
    <lineage>
        <taxon>Bacteria</taxon>
        <taxon>Pseudomonadati</taxon>
        <taxon>Verrucomicrobiota</taxon>
        <taxon>Opitutia</taxon>
        <taxon>Opitutales</taxon>
        <taxon>Opitutaceae</taxon>
        <taxon>Synoicihabitans</taxon>
    </lineage>
</organism>
<evidence type="ECO:0000313" key="2">
    <source>
        <dbReference type="EMBL" id="WED64656.1"/>
    </source>
</evidence>
<evidence type="ECO:0008006" key="4">
    <source>
        <dbReference type="Google" id="ProtNLM"/>
    </source>
</evidence>
<accession>A0AAF0CNK7</accession>
<dbReference type="AlphaFoldDB" id="A0AAF0CNK7"/>
<evidence type="ECO:0000256" key="1">
    <source>
        <dbReference type="SAM" id="SignalP"/>
    </source>
</evidence>
<protein>
    <recommendedName>
        <fullName evidence="4">Integral membrane protein</fullName>
    </recommendedName>
</protein>
<dbReference type="KEGG" id="slom:PXH66_20120"/>
<evidence type="ECO:0000313" key="3">
    <source>
        <dbReference type="Proteomes" id="UP001218638"/>
    </source>
</evidence>
<keyword evidence="1" id="KW-0732">Signal</keyword>
<dbReference type="Proteomes" id="UP001218638">
    <property type="component" value="Chromosome"/>
</dbReference>
<keyword evidence="3" id="KW-1185">Reference proteome</keyword>
<feature type="chain" id="PRO_5041932075" description="Integral membrane protein" evidence="1">
    <location>
        <begin position="31"/>
        <end position="312"/>
    </location>
</feature>
<dbReference type="PROSITE" id="PS51257">
    <property type="entry name" value="PROKAR_LIPOPROTEIN"/>
    <property type="match status" value="1"/>
</dbReference>
<name>A0AAF0CNK7_9BACT</name>
<dbReference type="SUPFAM" id="SSF75011">
    <property type="entry name" value="3-carboxy-cis,cis-mucoante lactonizing enzyme"/>
    <property type="match status" value="1"/>
</dbReference>
<gene>
    <name evidence="2" type="ORF">PXH66_20120</name>
</gene>
<dbReference type="EMBL" id="CP119075">
    <property type="protein sequence ID" value="WED64656.1"/>
    <property type="molecule type" value="Genomic_DNA"/>
</dbReference>
<dbReference type="RefSeq" id="WP_330929941.1">
    <property type="nucleotide sequence ID" value="NZ_CP119075.1"/>
</dbReference>
<sequence length="312" mass="34350">MSRSLCTAYFLAFLLLSGCSTLPQPSEAYAAPQQFATVREPDMTELSGITASRLNPDIYWTHNDSGDSPRLFAIDGTGRRVGTIAIANATAVDWEDIASFTLDGESWLLIADVGDNFAVRHNLKLYFVREPDLSQLSPDAVSVVNAEVVQPLSFVDGPRDCEGVTVCPRSRKIMMISKRTEPPVLYEVPLDLDPARSGIARVAQRVVPLSGIIPPTAAERAIPGRLGQYRSQVTAFDISTDGRRAAALTYGNIWVFERQGSEDWSQAFQRPPHRIPVRDLPQAEAVCFVPDSYDLIVTTERGDAPVQRYHAN</sequence>
<proteinExistence type="predicted"/>